<dbReference type="Proteomes" id="UP000024635">
    <property type="component" value="Unassembled WGS sequence"/>
</dbReference>
<feature type="compositionally biased region" description="Polar residues" evidence="1">
    <location>
        <begin position="49"/>
        <end position="63"/>
    </location>
</feature>
<name>A0A016WLJ8_9BILA</name>
<protein>
    <submittedName>
        <fullName evidence="2">Uncharacterized protein</fullName>
    </submittedName>
</protein>
<gene>
    <name evidence="2" type="primary">Acey_s0609.g612</name>
    <name evidence="2" type="ORF">Y032_0609g612</name>
</gene>
<keyword evidence="3" id="KW-1185">Reference proteome</keyword>
<dbReference type="EMBL" id="JARK01000209">
    <property type="protein sequence ID" value="EYC40505.1"/>
    <property type="molecule type" value="Genomic_DNA"/>
</dbReference>
<reference evidence="3" key="1">
    <citation type="journal article" date="2015" name="Nat. Genet.">
        <title>The genome and transcriptome of the zoonotic hookworm Ancylostoma ceylanicum identify infection-specific gene families.</title>
        <authorList>
            <person name="Schwarz E.M."/>
            <person name="Hu Y."/>
            <person name="Antoshechkin I."/>
            <person name="Miller M.M."/>
            <person name="Sternberg P.W."/>
            <person name="Aroian R.V."/>
        </authorList>
    </citation>
    <scope>NUCLEOTIDE SEQUENCE</scope>
    <source>
        <strain evidence="3">HY135</strain>
    </source>
</reference>
<feature type="compositionally biased region" description="Polar residues" evidence="1">
    <location>
        <begin position="101"/>
        <end position="115"/>
    </location>
</feature>
<proteinExistence type="predicted"/>
<evidence type="ECO:0000313" key="3">
    <source>
        <dbReference type="Proteomes" id="UP000024635"/>
    </source>
</evidence>
<dbReference type="AlphaFoldDB" id="A0A016WLJ8"/>
<evidence type="ECO:0000313" key="2">
    <source>
        <dbReference type="EMBL" id="EYC40505.1"/>
    </source>
</evidence>
<feature type="region of interest" description="Disordered" evidence="1">
    <location>
        <begin position="46"/>
        <end position="115"/>
    </location>
</feature>
<comment type="caution">
    <text evidence="2">The sequence shown here is derived from an EMBL/GenBank/DDBJ whole genome shotgun (WGS) entry which is preliminary data.</text>
</comment>
<organism evidence="2 3">
    <name type="scientific">Ancylostoma ceylanicum</name>
    <dbReference type="NCBI Taxonomy" id="53326"/>
    <lineage>
        <taxon>Eukaryota</taxon>
        <taxon>Metazoa</taxon>
        <taxon>Ecdysozoa</taxon>
        <taxon>Nematoda</taxon>
        <taxon>Chromadorea</taxon>
        <taxon>Rhabditida</taxon>
        <taxon>Rhabditina</taxon>
        <taxon>Rhabditomorpha</taxon>
        <taxon>Strongyloidea</taxon>
        <taxon>Ancylostomatidae</taxon>
        <taxon>Ancylostomatinae</taxon>
        <taxon>Ancylostoma</taxon>
    </lineage>
</organism>
<accession>A0A016WLJ8</accession>
<sequence>MLKSVDLDLMNCVLEQLTEVALNYRRQAARARDACSVRLNNFVPAGDFRSTTEAANDAQQKTPAPTPTMEESKEDTENAAPAKPTSRLVRPPNRVIHTAPQGPTANRTQSVTRPR</sequence>
<evidence type="ECO:0000256" key="1">
    <source>
        <dbReference type="SAM" id="MobiDB-lite"/>
    </source>
</evidence>
<dbReference type="OrthoDB" id="10403184at2759"/>